<dbReference type="OrthoDB" id="4586224at2759"/>
<dbReference type="RefSeq" id="XP_007829353.1">
    <property type="nucleotide sequence ID" value="XM_007831162.1"/>
</dbReference>
<proteinExistence type="predicted"/>
<dbReference type="AlphaFoldDB" id="W3XH50"/>
<evidence type="ECO:0000313" key="2">
    <source>
        <dbReference type="EMBL" id="ETS84556.1"/>
    </source>
</evidence>
<keyword evidence="1" id="KW-0812">Transmembrane</keyword>
<evidence type="ECO:0000313" key="3">
    <source>
        <dbReference type="Proteomes" id="UP000030651"/>
    </source>
</evidence>
<keyword evidence="3" id="KW-1185">Reference proteome</keyword>
<evidence type="ECO:0000256" key="1">
    <source>
        <dbReference type="SAM" id="Phobius"/>
    </source>
</evidence>
<feature type="transmembrane region" description="Helical" evidence="1">
    <location>
        <begin position="324"/>
        <end position="342"/>
    </location>
</feature>
<gene>
    <name evidence="2" type="ORF">PFICI_02581</name>
</gene>
<keyword evidence="1" id="KW-1133">Transmembrane helix</keyword>
<dbReference type="HOGENOM" id="CLU_050967_0_0_1"/>
<feature type="transmembrane region" description="Helical" evidence="1">
    <location>
        <begin position="167"/>
        <end position="186"/>
    </location>
</feature>
<reference evidence="3" key="1">
    <citation type="journal article" date="2015" name="BMC Genomics">
        <title>Genomic and transcriptomic analysis of the endophytic fungus Pestalotiopsis fici reveals its lifestyle and high potential for synthesis of natural products.</title>
        <authorList>
            <person name="Wang X."/>
            <person name="Zhang X."/>
            <person name="Liu L."/>
            <person name="Xiang M."/>
            <person name="Wang W."/>
            <person name="Sun X."/>
            <person name="Che Y."/>
            <person name="Guo L."/>
            <person name="Liu G."/>
            <person name="Guo L."/>
            <person name="Wang C."/>
            <person name="Yin W.B."/>
            <person name="Stadler M."/>
            <person name="Zhang X."/>
            <person name="Liu X."/>
        </authorList>
    </citation>
    <scope>NUCLEOTIDE SEQUENCE [LARGE SCALE GENOMIC DNA]</scope>
    <source>
        <strain evidence="3">W106-1 / CGMCC3.15140</strain>
    </source>
</reference>
<keyword evidence="1" id="KW-0472">Membrane</keyword>
<name>W3XH50_PESFW</name>
<dbReference type="GeneID" id="19267594"/>
<sequence length="409" mass="45541">MSNSTYNIVPIHWGSRGIGIPDWFSEFTLCLSPLIAHILSGAPRPSYLTSNRPKWHDRLCLLNPISIVWRYAAITERRIQTRDWQPKDIAVANAVFWTPRGWDGSKIMRWRAMSYMSYLPQRNRVEFLSLEMLKTIILFLQGVQAVTAILCNYTSTGDFTSFDTISGLFIPLGIAGLLRVFAAPWLTDDFNFGISSHGAERPLRSTNGRRTMPLLMLDDIGYGYGQKEQYQSSGAADGHPWLCGILRGLFMLPVVGSWALSFIYVTPWIGSFGLKGVYTTTGFVFGLYYMFLTTPMLLIIGYYFCKGPLETTIIPCISRVWYKVYCVALTLFTIILVVITAVETRKTVCGKYTSHATGSQHPCATGNTKLIEIGPTSDQGFGIIQAVSGQTVVTNLTGSCIGTLTPINH</sequence>
<dbReference type="EMBL" id="KI912110">
    <property type="protein sequence ID" value="ETS84556.1"/>
    <property type="molecule type" value="Genomic_DNA"/>
</dbReference>
<dbReference type="eggNOG" id="ENOG502SHGP">
    <property type="taxonomic scope" value="Eukaryota"/>
</dbReference>
<feature type="transmembrane region" description="Helical" evidence="1">
    <location>
        <begin position="282"/>
        <end position="304"/>
    </location>
</feature>
<dbReference type="KEGG" id="pfy:PFICI_02581"/>
<dbReference type="InParanoid" id="W3XH50"/>
<protein>
    <submittedName>
        <fullName evidence="2">Uncharacterized protein</fullName>
    </submittedName>
</protein>
<accession>W3XH50</accession>
<feature type="transmembrane region" description="Helical" evidence="1">
    <location>
        <begin position="249"/>
        <end position="270"/>
    </location>
</feature>
<dbReference type="Proteomes" id="UP000030651">
    <property type="component" value="Unassembled WGS sequence"/>
</dbReference>
<organism evidence="2 3">
    <name type="scientific">Pestalotiopsis fici (strain W106-1 / CGMCC3.15140)</name>
    <dbReference type="NCBI Taxonomy" id="1229662"/>
    <lineage>
        <taxon>Eukaryota</taxon>
        <taxon>Fungi</taxon>
        <taxon>Dikarya</taxon>
        <taxon>Ascomycota</taxon>
        <taxon>Pezizomycotina</taxon>
        <taxon>Sordariomycetes</taxon>
        <taxon>Xylariomycetidae</taxon>
        <taxon>Amphisphaeriales</taxon>
        <taxon>Sporocadaceae</taxon>
        <taxon>Pestalotiopsis</taxon>
    </lineage>
</organism>